<dbReference type="SUPFAM" id="SSF46689">
    <property type="entry name" value="Homeodomain-like"/>
    <property type="match status" value="1"/>
</dbReference>
<gene>
    <name evidence="1" type="ORF">ISF26_12440</name>
</gene>
<name>A0ABY3PGH2_9CYAN</name>
<accession>A0ABY3PGH2</accession>
<proteinExistence type="predicted"/>
<keyword evidence="2" id="KW-1185">Reference proteome</keyword>
<organism evidence="1 2">
    <name type="scientific">Gloeobacter morelensis MG652769</name>
    <dbReference type="NCBI Taxonomy" id="2781736"/>
    <lineage>
        <taxon>Bacteria</taxon>
        <taxon>Bacillati</taxon>
        <taxon>Cyanobacteriota</taxon>
        <taxon>Cyanophyceae</taxon>
        <taxon>Gloeobacterales</taxon>
        <taxon>Gloeobacteraceae</taxon>
        <taxon>Gloeobacter</taxon>
        <taxon>Gloeobacter morelensis</taxon>
    </lineage>
</organism>
<sequence length="60" mass="6483">MKYGTSPIGRLQANSDETFFRITLNPALMGGKPCIRSLRVTVGMGFGLMVSGYSTVDLLL</sequence>
<dbReference type="InterPro" id="IPR009057">
    <property type="entry name" value="Homeodomain-like_sf"/>
</dbReference>
<dbReference type="EMBL" id="CP063845">
    <property type="protein sequence ID" value="UFP92652.1"/>
    <property type="molecule type" value="Genomic_DNA"/>
</dbReference>
<reference evidence="1 2" key="1">
    <citation type="journal article" date="2021" name="Genome Biol. Evol.">
        <title>Complete Genome Sequencing of a Novel Gloeobacter Species from a Waterfall Cave in Mexico.</title>
        <authorList>
            <person name="Saw J.H."/>
            <person name="Cardona T."/>
            <person name="Montejano G."/>
        </authorList>
    </citation>
    <scope>NUCLEOTIDE SEQUENCE [LARGE SCALE GENOMIC DNA]</scope>
    <source>
        <strain evidence="1">MG652769</strain>
    </source>
</reference>
<evidence type="ECO:0000313" key="2">
    <source>
        <dbReference type="Proteomes" id="UP001054846"/>
    </source>
</evidence>
<dbReference type="RefSeq" id="WP_336246623.1">
    <property type="nucleotide sequence ID" value="NZ_CP063845.1"/>
</dbReference>
<evidence type="ECO:0000313" key="1">
    <source>
        <dbReference type="EMBL" id="UFP92652.1"/>
    </source>
</evidence>
<dbReference type="Proteomes" id="UP001054846">
    <property type="component" value="Chromosome"/>
</dbReference>
<dbReference type="InterPro" id="IPR007367">
    <property type="entry name" value="DUF433"/>
</dbReference>
<dbReference type="Pfam" id="PF04255">
    <property type="entry name" value="DUF433"/>
    <property type="match status" value="1"/>
</dbReference>
<protein>
    <submittedName>
        <fullName evidence="1">DUF433 domain-containing protein</fullName>
    </submittedName>
</protein>